<name>A0ABW5NFA6_9SPHI</name>
<organism evidence="2 3">
    <name type="scientific">Sphingobacterium corticis</name>
    <dbReference type="NCBI Taxonomy" id="1812823"/>
    <lineage>
        <taxon>Bacteria</taxon>
        <taxon>Pseudomonadati</taxon>
        <taxon>Bacteroidota</taxon>
        <taxon>Sphingobacteriia</taxon>
        <taxon>Sphingobacteriales</taxon>
        <taxon>Sphingobacteriaceae</taxon>
        <taxon>Sphingobacterium</taxon>
    </lineage>
</organism>
<dbReference type="Proteomes" id="UP001597393">
    <property type="component" value="Unassembled WGS sequence"/>
</dbReference>
<evidence type="ECO:0000313" key="3">
    <source>
        <dbReference type="Proteomes" id="UP001597393"/>
    </source>
</evidence>
<feature type="signal peptide" evidence="1">
    <location>
        <begin position="1"/>
        <end position="23"/>
    </location>
</feature>
<feature type="chain" id="PRO_5045969423" evidence="1">
    <location>
        <begin position="24"/>
        <end position="355"/>
    </location>
</feature>
<proteinExistence type="predicted"/>
<evidence type="ECO:0000256" key="1">
    <source>
        <dbReference type="SAM" id="SignalP"/>
    </source>
</evidence>
<sequence length="355" mass="38201">MNTSIFKALLLCGVIAISSSCGRDDVEAPAIPPSDGSKLTLEGGEGAGDAANAVYVDFSADKQNSVVRSSWTLGFYGGNEFRVAVNGFANAGAAATTSTDINAVNSTNFDINTLTVSQNALSAESFKLFDDTLGRITHTAIAEISATAASNRVYVVNPATGAQVSKENLWKIRVQREGSTGYKLEYAKLDDANVQTITINKNADFNFTFFSFTQGVVNVEPKKSDWDISWGKHAYFTAFGPGNYVPYTFGDLVFLNHLAGTQAAQVTVGATFTTTYEQFNESHLGSIQLSNNRNTIGSTWRATTGSNAGIFPEKYYIIKDSANNIYKLKFVAMGLGSDGGTRGYPEIEYKLIKRG</sequence>
<keyword evidence="1" id="KW-0732">Signal</keyword>
<reference evidence="3" key="1">
    <citation type="journal article" date="2019" name="Int. J. Syst. Evol. Microbiol.">
        <title>The Global Catalogue of Microorganisms (GCM) 10K type strain sequencing project: providing services to taxonomists for standard genome sequencing and annotation.</title>
        <authorList>
            <consortium name="The Broad Institute Genomics Platform"/>
            <consortium name="The Broad Institute Genome Sequencing Center for Infectious Disease"/>
            <person name="Wu L."/>
            <person name="Ma J."/>
        </authorList>
    </citation>
    <scope>NUCLEOTIDE SEQUENCE [LARGE SCALE GENOMIC DNA]</scope>
    <source>
        <strain evidence="3">KCTC 42248</strain>
    </source>
</reference>
<accession>A0ABW5NFA6</accession>
<evidence type="ECO:0000313" key="2">
    <source>
        <dbReference type="EMBL" id="MFD2597789.1"/>
    </source>
</evidence>
<keyword evidence="3" id="KW-1185">Reference proteome</keyword>
<comment type="caution">
    <text evidence="2">The sequence shown here is derived from an EMBL/GenBank/DDBJ whole genome shotgun (WGS) entry which is preliminary data.</text>
</comment>
<gene>
    <name evidence="2" type="ORF">ACFSQ3_02405</name>
</gene>
<dbReference type="EMBL" id="JBHUMA010000004">
    <property type="protein sequence ID" value="MFD2597789.1"/>
    <property type="molecule type" value="Genomic_DNA"/>
</dbReference>
<protein>
    <submittedName>
        <fullName evidence="2">HmuY family protein</fullName>
    </submittedName>
</protein>
<dbReference type="CDD" id="cd12105">
    <property type="entry name" value="HmuY"/>
    <property type="match status" value="1"/>
</dbReference>
<dbReference type="PROSITE" id="PS51257">
    <property type="entry name" value="PROKAR_LIPOPROTEIN"/>
    <property type="match status" value="1"/>
</dbReference>
<dbReference type="RefSeq" id="WP_380867170.1">
    <property type="nucleotide sequence ID" value="NZ_JBHUMA010000004.1"/>
</dbReference>
<dbReference type="InterPro" id="IPR025921">
    <property type="entry name" value="HmuY"/>
</dbReference>
<dbReference type="Pfam" id="PF14064">
    <property type="entry name" value="HmuY"/>
    <property type="match status" value="1"/>
</dbReference>